<dbReference type="AlphaFoldDB" id="A0A1I2JAW8"/>
<dbReference type="RefSeq" id="WP_027638205.1">
    <property type="nucleotide sequence ID" value="NZ_BAAACD010000019.1"/>
</dbReference>
<evidence type="ECO:0000313" key="5">
    <source>
        <dbReference type="Proteomes" id="UP000246114"/>
    </source>
</evidence>
<proteinExistence type="inferred from homology"/>
<reference evidence="2 5" key="2">
    <citation type="submission" date="2018-03" db="EMBL/GenBank/DDBJ databases">
        <title>The uncultured portion of the human microbiome is neutrally assembled.</title>
        <authorList>
            <person name="Jeraldo P."/>
            <person name="Boardman L."/>
            <person name="White B.A."/>
            <person name="Nelson H."/>
            <person name="Goldenfeld N."/>
            <person name="Chia N."/>
        </authorList>
    </citation>
    <scope>NUCLEOTIDE SEQUENCE [LARGE SCALE GENOMIC DNA]</scope>
    <source>
        <strain evidence="2">CIM:MAG 903</strain>
    </source>
</reference>
<dbReference type="HAMAP" id="MF_01448">
    <property type="entry name" value="UPF0473"/>
    <property type="match status" value="1"/>
</dbReference>
<dbReference type="OrthoDB" id="9811971at2"/>
<accession>A0A1I2JAW8</accession>
<dbReference type="GeneID" id="90544561"/>
<evidence type="ECO:0000313" key="4">
    <source>
        <dbReference type="Proteomes" id="UP000182135"/>
    </source>
</evidence>
<sequence length="85" mass="9465">MENNVDTIVLLDEDGNEVEFTVEAKFDIEGNEYVIVVAEGEEDAVALKITEDEEGNDLLIPVDDEGEFALVSEAYEALFEEGYMN</sequence>
<dbReference type="Proteomes" id="UP000246114">
    <property type="component" value="Unassembled WGS sequence"/>
</dbReference>
<dbReference type="InterPro" id="IPR009711">
    <property type="entry name" value="UPF0473"/>
</dbReference>
<gene>
    <name evidence="2" type="ORF">DBY38_09155</name>
    <name evidence="3" type="ORF">SAMN04487885_101332</name>
</gene>
<evidence type="ECO:0000256" key="1">
    <source>
        <dbReference type="HAMAP-Rule" id="MF_01448"/>
    </source>
</evidence>
<dbReference type="STRING" id="1529.SAMN04487885_101332"/>
<reference evidence="3 4" key="1">
    <citation type="submission" date="2016-10" db="EMBL/GenBank/DDBJ databases">
        <authorList>
            <person name="de Groot N.N."/>
        </authorList>
    </citation>
    <scope>NUCLEOTIDE SEQUENCE [LARGE SCALE GENOMIC DNA]</scope>
    <source>
        <strain evidence="3 4">NLAE-zl-G419</strain>
    </source>
</reference>
<dbReference type="Pfam" id="PF06949">
    <property type="entry name" value="DUF1292"/>
    <property type="match status" value="1"/>
</dbReference>
<protein>
    <recommendedName>
        <fullName evidence="1">UPF0473 protein DBY38_09155</fullName>
    </recommendedName>
</protein>
<name>A0A1I2JAW8_9CLOT</name>
<dbReference type="EMBL" id="QAMZ01000043">
    <property type="protein sequence ID" value="PWL53076.1"/>
    <property type="molecule type" value="Genomic_DNA"/>
</dbReference>
<dbReference type="EMBL" id="FOOE01000001">
    <property type="protein sequence ID" value="SFF51955.1"/>
    <property type="molecule type" value="Genomic_DNA"/>
</dbReference>
<dbReference type="Proteomes" id="UP000182135">
    <property type="component" value="Unassembled WGS sequence"/>
</dbReference>
<evidence type="ECO:0000313" key="2">
    <source>
        <dbReference type="EMBL" id="PWL53076.1"/>
    </source>
</evidence>
<keyword evidence="4" id="KW-1185">Reference proteome</keyword>
<evidence type="ECO:0000313" key="3">
    <source>
        <dbReference type="EMBL" id="SFF51955.1"/>
    </source>
</evidence>
<dbReference type="eggNOG" id="COG3906">
    <property type="taxonomic scope" value="Bacteria"/>
</dbReference>
<organism evidence="3 4">
    <name type="scientific">Clostridium cadaveris</name>
    <dbReference type="NCBI Taxonomy" id="1529"/>
    <lineage>
        <taxon>Bacteria</taxon>
        <taxon>Bacillati</taxon>
        <taxon>Bacillota</taxon>
        <taxon>Clostridia</taxon>
        <taxon>Eubacteriales</taxon>
        <taxon>Clostridiaceae</taxon>
        <taxon>Clostridium</taxon>
    </lineage>
</organism>
<comment type="similarity">
    <text evidence="1">Belongs to the UPF0473 family.</text>
</comment>